<dbReference type="PROSITE" id="PS51257">
    <property type="entry name" value="PROKAR_LIPOPROTEIN"/>
    <property type="match status" value="1"/>
</dbReference>
<dbReference type="EMBL" id="MU128948">
    <property type="protein sequence ID" value="KAF9515558.1"/>
    <property type="molecule type" value="Genomic_DNA"/>
</dbReference>
<organism evidence="1 2">
    <name type="scientific">Hydnum rufescens UP504</name>
    <dbReference type="NCBI Taxonomy" id="1448309"/>
    <lineage>
        <taxon>Eukaryota</taxon>
        <taxon>Fungi</taxon>
        <taxon>Dikarya</taxon>
        <taxon>Basidiomycota</taxon>
        <taxon>Agaricomycotina</taxon>
        <taxon>Agaricomycetes</taxon>
        <taxon>Cantharellales</taxon>
        <taxon>Hydnaceae</taxon>
        <taxon>Hydnum</taxon>
    </lineage>
</organism>
<evidence type="ECO:0000313" key="2">
    <source>
        <dbReference type="Proteomes" id="UP000886523"/>
    </source>
</evidence>
<comment type="caution">
    <text evidence="1">The sequence shown here is derived from an EMBL/GenBank/DDBJ whole genome shotgun (WGS) entry which is preliminary data.</text>
</comment>
<name>A0A9P6DYD2_9AGAM</name>
<dbReference type="AlphaFoldDB" id="A0A9P6DYD2"/>
<proteinExistence type="predicted"/>
<sequence length="67" mass="7664">MAEDVIKLLNHIEWILQWQLHIVATASGLLLCGCFARYLGSPWICFLETMMLQALYSLSPRHSLFIG</sequence>
<accession>A0A9P6DYD2</accession>
<protein>
    <submittedName>
        <fullName evidence="1">Uncharacterized protein</fullName>
    </submittedName>
</protein>
<gene>
    <name evidence="1" type="ORF">BS47DRAFT_766665</name>
</gene>
<keyword evidence="2" id="KW-1185">Reference proteome</keyword>
<dbReference type="Proteomes" id="UP000886523">
    <property type="component" value="Unassembled WGS sequence"/>
</dbReference>
<reference evidence="1" key="1">
    <citation type="journal article" date="2020" name="Nat. Commun.">
        <title>Large-scale genome sequencing of mycorrhizal fungi provides insights into the early evolution of symbiotic traits.</title>
        <authorList>
            <person name="Miyauchi S."/>
            <person name="Kiss E."/>
            <person name="Kuo A."/>
            <person name="Drula E."/>
            <person name="Kohler A."/>
            <person name="Sanchez-Garcia M."/>
            <person name="Morin E."/>
            <person name="Andreopoulos B."/>
            <person name="Barry K.W."/>
            <person name="Bonito G."/>
            <person name="Buee M."/>
            <person name="Carver A."/>
            <person name="Chen C."/>
            <person name="Cichocki N."/>
            <person name="Clum A."/>
            <person name="Culley D."/>
            <person name="Crous P.W."/>
            <person name="Fauchery L."/>
            <person name="Girlanda M."/>
            <person name="Hayes R.D."/>
            <person name="Keri Z."/>
            <person name="LaButti K."/>
            <person name="Lipzen A."/>
            <person name="Lombard V."/>
            <person name="Magnuson J."/>
            <person name="Maillard F."/>
            <person name="Murat C."/>
            <person name="Nolan M."/>
            <person name="Ohm R.A."/>
            <person name="Pangilinan J."/>
            <person name="Pereira M.F."/>
            <person name="Perotto S."/>
            <person name="Peter M."/>
            <person name="Pfister S."/>
            <person name="Riley R."/>
            <person name="Sitrit Y."/>
            <person name="Stielow J.B."/>
            <person name="Szollosi G."/>
            <person name="Zifcakova L."/>
            <person name="Stursova M."/>
            <person name="Spatafora J.W."/>
            <person name="Tedersoo L."/>
            <person name="Vaario L.M."/>
            <person name="Yamada A."/>
            <person name="Yan M."/>
            <person name="Wang P."/>
            <person name="Xu J."/>
            <person name="Bruns T."/>
            <person name="Baldrian P."/>
            <person name="Vilgalys R."/>
            <person name="Dunand C."/>
            <person name="Henrissat B."/>
            <person name="Grigoriev I.V."/>
            <person name="Hibbett D."/>
            <person name="Nagy L.G."/>
            <person name="Martin F.M."/>
        </authorList>
    </citation>
    <scope>NUCLEOTIDE SEQUENCE</scope>
    <source>
        <strain evidence="1">UP504</strain>
    </source>
</reference>
<evidence type="ECO:0000313" key="1">
    <source>
        <dbReference type="EMBL" id="KAF9515558.1"/>
    </source>
</evidence>